<organism evidence="3">
    <name type="scientific">Sesamum calycinum</name>
    <dbReference type="NCBI Taxonomy" id="2727403"/>
    <lineage>
        <taxon>Eukaryota</taxon>
        <taxon>Viridiplantae</taxon>
        <taxon>Streptophyta</taxon>
        <taxon>Embryophyta</taxon>
        <taxon>Tracheophyta</taxon>
        <taxon>Spermatophyta</taxon>
        <taxon>Magnoliopsida</taxon>
        <taxon>eudicotyledons</taxon>
        <taxon>Gunneridae</taxon>
        <taxon>Pentapetalae</taxon>
        <taxon>asterids</taxon>
        <taxon>lamiids</taxon>
        <taxon>Lamiales</taxon>
        <taxon>Pedaliaceae</taxon>
        <taxon>Sesamum</taxon>
    </lineage>
</organism>
<evidence type="ECO:0000256" key="1">
    <source>
        <dbReference type="SAM" id="MobiDB-lite"/>
    </source>
</evidence>
<keyword evidence="2" id="KW-0472">Membrane</keyword>
<keyword evidence="2" id="KW-0812">Transmembrane</keyword>
<dbReference type="AlphaFoldDB" id="A0AAW2R959"/>
<accession>A0AAW2R959</accession>
<protein>
    <submittedName>
        <fullName evidence="3">Cytochrome</fullName>
    </submittedName>
</protein>
<keyword evidence="2" id="KW-1133">Transmembrane helix</keyword>
<evidence type="ECO:0000313" key="3">
    <source>
        <dbReference type="EMBL" id="KAL0376702.1"/>
    </source>
</evidence>
<feature type="transmembrane region" description="Helical" evidence="2">
    <location>
        <begin position="87"/>
        <end position="105"/>
    </location>
</feature>
<comment type="caution">
    <text evidence="3">The sequence shown here is derived from an EMBL/GenBank/DDBJ whole genome shotgun (WGS) entry which is preliminary data.</text>
</comment>
<feature type="compositionally biased region" description="Basic residues" evidence="1">
    <location>
        <begin position="11"/>
        <end position="22"/>
    </location>
</feature>
<reference evidence="3" key="1">
    <citation type="submission" date="2020-06" db="EMBL/GenBank/DDBJ databases">
        <authorList>
            <person name="Li T."/>
            <person name="Hu X."/>
            <person name="Zhang T."/>
            <person name="Song X."/>
            <person name="Zhang H."/>
            <person name="Dai N."/>
            <person name="Sheng W."/>
            <person name="Hou X."/>
            <person name="Wei L."/>
        </authorList>
    </citation>
    <scope>NUCLEOTIDE SEQUENCE</scope>
    <source>
        <strain evidence="3">KEN8</strain>
        <tissue evidence="3">Leaf</tissue>
    </source>
</reference>
<proteinExistence type="predicted"/>
<reference evidence="3" key="2">
    <citation type="journal article" date="2024" name="Plant">
        <title>Genomic evolution and insights into agronomic trait innovations of Sesamum species.</title>
        <authorList>
            <person name="Miao H."/>
            <person name="Wang L."/>
            <person name="Qu L."/>
            <person name="Liu H."/>
            <person name="Sun Y."/>
            <person name="Le M."/>
            <person name="Wang Q."/>
            <person name="Wei S."/>
            <person name="Zheng Y."/>
            <person name="Lin W."/>
            <person name="Duan Y."/>
            <person name="Cao H."/>
            <person name="Xiong S."/>
            <person name="Wang X."/>
            <person name="Wei L."/>
            <person name="Li C."/>
            <person name="Ma Q."/>
            <person name="Ju M."/>
            <person name="Zhao R."/>
            <person name="Li G."/>
            <person name="Mu C."/>
            <person name="Tian Q."/>
            <person name="Mei H."/>
            <person name="Zhang T."/>
            <person name="Gao T."/>
            <person name="Zhang H."/>
        </authorList>
    </citation>
    <scope>NUCLEOTIDE SEQUENCE</scope>
    <source>
        <strain evidence="3">KEN8</strain>
    </source>
</reference>
<sequence>MGGKSCGGGRSVRKRKRVTTGRRKGEAAALGEVVGVRGGARGGRWWLGVGGGGGGGRVAVVREIVMGRERQFLSQSSGTDLKNRTKMFGTIVIIAVLVLVVRGAWRFLDTYWFRPKELEKILRKQGLTGNPYRFFFGDARETGKMFKESYSKPIGITDDIAPRVIPFVVKTLKTYGILL</sequence>
<name>A0AAW2R959_9LAMI</name>
<feature type="region of interest" description="Disordered" evidence="1">
    <location>
        <begin position="1"/>
        <end position="23"/>
    </location>
</feature>
<evidence type="ECO:0000256" key="2">
    <source>
        <dbReference type="SAM" id="Phobius"/>
    </source>
</evidence>
<feature type="compositionally biased region" description="Gly residues" evidence="1">
    <location>
        <begin position="1"/>
        <end position="10"/>
    </location>
</feature>
<dbReference type="EMBL" id="JACGWM010000004">
    <property type="protein sequence ID" value="KAL0376702.1"/>
    <property type="molecule type" value="Genomic_DNA"/>
</dbReference>
<gene>
    <name evidence="3" type="ORF">Scaly_0787800</name>
</gene>